<accession>A0A1W6C6V4</accession>
<dbReference type="EMBL" id="KX980031">
    <property type="protein sequence ID" value="ARJ60488.1"/>
    <property type="molecule type" value="Genomic_DNA"/>
</dbReference>
<reference evidence="3" key="1">
    <citation type="submission" date="2016-10" db="EMBL/GenBank/DDBJ databases">
        <title>Early insights into the genome sequencing of Gracilaria changii (Rhodophyta, Gracilariales).</title>
        <authorList>
            <person name="Ho C.-L."/>
        </authorList>
    </citation>
    <scope>NUCLEOTIDE SEQUENCE</scope>
</reference>
<feature type="transmembrane region" description="Helical" evidence="1">
    <location>
        <begin position="79"/>
        <end position="103"/>
    </location>
</feature>
<organism evidence="2">
    <name type="scientific">Gracilaria firma</name>
    <dbReference type="NCBI Taxonomy" id="2510791"/>
    <lineage>
        <taxon>Eukaryota</taxon>
        <taxon>Rhodophyta</taxon>
        <taxon>Florideophyceae</taxon>
        <taxon>Rhodymeniophycidae</taxon>
        <taxon>Gracilariales</taxon>
        <taxon>Gracilariaceae</taxon>
        <taxon>Gracilaria</taxon>
    </lineage>
</organism>
<dbReference type="EMBL" id="KY009863">
    <property type="protein sequence ID" value="ART65132.1"/>
    <property type="molecule type" value="Genomic_DNA"/>
</dbReference>
<keyword evidence="2" id="KW-0496">Mitochondrion</keyword>
<protein>
    <submittedName>
        <fullName evidence="3">Orf148</fullName>
    </submittedName>
</protein>
<evidence type="ECO:0000313" key="3">
    <source>
        <dbReference type="EMBL" id="ART65132.1"/>
    </source>
</evidence>
<keyword evidence="1" id="KW-0472">Membrane</keyword>
<sequence length="147" mass="17855">MNQSRFSNQYDFVGVFDFIDNNFTKTENSLIFNTPRFLQVYNKFEKLSKIILTKNLFLECIIGQKFSISKKCNAKKMNFLFFISTIRSWKIFWFLDILLLSMFSVQQSHGSLRKVRITHLDFFWPNMVLDKLFMQDLMHNRFIIYNW</sequence>
<keyword evidence="1" id="KW-0812">Transmembrane</keyword>
<gene>
    <name evidence="3" type="primary">orf148</name>
</gene>
<evidence type="ECO:0000256" key="1">
    <source>
        <dbReference type="SAM" id="Phobius"/>
    </source>
</evidence>
<name>A0A1W6C6V4_9FLOR</name>
<dbReference type="AlphaFoldDB" id="A0A1W6C6V4"/>
<reference evidence="2" key="2">
    <citation type="journal article" date="2017" name="J. Appl. Phycol.">
        <title>Phylogenetic relationship of Gracilaria changii with its congeners (Rhodophyta: Gracilariaceae) based on complete mitochondrial genome.</title>
        <authorList>
            <person name="Song S.-L."/>
            <person name="Yong H.-S."/>
            <person name="Lim P.-E."/>
            <person name="Phang S.-M."/>
        </authorList>
    </citation>
    <scope>NUCLEOTIDE SEQUENCE</scope>
    <source>
        <strain evidence="2">GC2</strain>
    </source>
</reference>
<evidence type="ECO:0000313" key="2">
    <source>
        <dbReference type="EMBL" id="ARJ60488.1"/>
    </source>
</evidence>
<geneLocation type="mitochondrion" evidence="2"/>
<keyword evidence="1" id="KW-1133">Transmembrane helix</keyword>
<proteinExistence type="predicted"/>